<proteinExistence type="predicted"/>
<sequence>MAGAKIATGSGHKKCVTSPELQSIRYTLTSPRGRQFVRYGKKKFVSAEHNKASVIAHHSTRHPLGCSQQRRGLLTQAMTTVTIQCLHNPLWKPEHHAGKGLANQTCQLNLDKTRFTPT</sequence>
<reference evidence="1 2" key="1">
    <citation type="journal article" date="2018" name="New Phytol.">
        <title>Phylogenomics of Endogonaceae and evolution of mycorrhizas within Mucoromycota.</title>
        <authorList>
            <person name="Chang Y."/>
            <person name="Desiro A."/>
            <person name="Na H."/>
            <person name="Sandor L."/>
            <person name="Lipzen A."/>
            <person name="Clum A."/>
            <person name="Barry K."/>
            <person name="Grigoriev I.V."/>
            <person name="Martin F.M."/>
            <person name="Stajich J.E."/>
            <person name="Smith M.E."/>
            <person name="Bonito G."/>
            <person name="Spatafora J.W."/>
        </authorList>
    </citation>
    <scope>NUCLEOTIDE SEQUENCE [LARGE SCALE GENOMIC DNA]</scope>
    <source>
        <strain evidence="1 2">AD002</strain>
    </source>
</reference>
<evidence type="ECO:0000313" key="1">
    <source>
        <dbReference type="EMBL" id="RUS24181.1"/>
    </source>
</evidence>
<name>A0A433Q2Y9_9FUNG</name>
<organism evidence="1 2">
    <name type="scientific">Jimgerdemannia flammicorona</name>
    <dbReference type="NCBI Taxonomy" id="994334"/>
    <lineage>
        <taxon>Eukaryota</taxon>
        <taxon>Fungi</taxon>
        <taxon>Fungi incertae sedis</taxon>
        <taxon>Mucoromycota</taxon>
        <taxon>Mucoromycotina</taxon>
        <taxon>Endogonomycetes</taxon>
        <taxon>Endogonales</taxon>
        <taxon>Endogonaceae</taxon>
        <taxon>Jimgerdemannia</taxon>
    </lineage>
</organism>
<dbReference type="AlphaFoldDB" id="A0A433Q2Y9"/>
<evidence type="ECO:0000313" key="2">
    <source>
        <dbReference type="Proteomes" id="UP000274822"/>
    </source>
</evidence>
<protein>
    <submittedName>
        <fullName evidence="1">Uncharacterized protein</fullName>
    </submittedName>
</protein>
<comment type="caution">
    <text evidence="1">The sequence shown here is derived from an EMBL/GenBank/DDBJ whole genome shotgun (WGS) entry which is preliminary data.</text>
</comment>
<accession>A0A433Q2Y9</accession>
<gene>
    <name evidence="1" type="ORF">BC938DRAFT_473993</name>
</gene>
<keyword evidence="2" id="KW-1185">Reference proteome</keyword>
<dbReference type="EMBL" id="RBNJ01016960">
    <property type="protein sequence ID" value="RUS24181.1"/>
    <property type="molecule type" value="Genomic_DNA"/>
</dbReference>
<dbReference type="Proteomes" id="UP000274822">
    <property type="component" value="Unassembled WGS sequence"/>
</dbReference>